<feature type="binding site" evidence="3">
    <location>
        <position position="117"/>
    </location>
    <ligand>
        <name>Mn(2+)</name>
        <dbReference type="ChEBI" id="CHEBI:29035"/>
        <label>2</label>
    </ligand>
</feature>
<evidence type="ECO:0000256" key="2">
    <source>
        <dbReference type="ARBA" id="ARBA00022801"/>
    </source>
</evidence>
<comment type="similarity">
    <text evidence="1">Belongs to the peptidase M20 family.</text>
</comment>
<dbReference type="NCBIfam" id="TIGR01891">
    <property type="entry name" value="amidohydrolases"/>
    <property type="match status" value="1"/>
</dbReference>
<dbReference type="OrthoDB" id="9246368at2759"/>
<dbReference type="InterPro" id="IPR036264">
    <property type="entry name" value="Bact_exopeptidase_dim_dom"/>
</dbReference>
<dbReference type="InterPro" id="IPR017439">
    <property type="entry name" value="Amidohydrolase"/>
</dbReference>
<keyword evidence="2" id="KW-0378">Hydrolase</keyword>
<dbReference type="PANTHER" id="PTHR11014">
    <property type="entry name" value="PEPTIDASE M20 FAMILY MEMBER"/>
    <property type="match status" value="1"/>
</dbReference>
<dbReference type="FunFam" id="3.30.70.360:FF:000001">
    <property type="entry name" value="N-acetyldiaminopimelate deacetylase"/>
    <property type="match status" value="1"/>
</dbReference>
<dbReference type="Gene3D" id="3.30.70.360">
    <property type="match status" value="1"/>
</dbReference>
<dbReference type="SUPFAM" id="SSF53187">
    <property type="entry name" value="Zn-dependent exopeptidases"/>
    <property type="match status" value="1"/>
</dbReference>
<evidence type="ECO:0000313" key="4">
    <source>
        <dbReference type="EMBL" id="CAD7231942.1"/>
    </source>
</evidence>
<reference evidence="4" key="1">
    <citation type="submission" date="2020-11" db="EMBL/GenBank/DDBJ databases">
        <authorList>
            <person name="Tran Van P."/>
        </authorList>
    </citation>
    <scope>NUCLEOTIDE SEQUENCE</scope>
</reference>
<organism evidence="4">
    <name type="scientific">Cyprideis torosa</name>
    <dbReference type="NCBI Taxonomy" id="163714"/>
    <lineage>
        <taxon>Eukaryota</taxon>
        <taxon>Metazoa</taxon>
        <taxon>Ecdysozoa</taxon>
        <taxon>Arthropoda</taxon>
        <taxon>Crustacea</taxon>
        <taxon>Oligostraca</taxon>
        <taxon>Ostracoda</taxon>
        <taxon>Podocopa</taxon>
        <taxon>Podocopida</taxon>
        <taxon>Cytherocopina</taxon>
        <taxon>Cytheroidea</taxon>
        <taxon>Cytherideidae</taxon>
        <taxon>Cyprideis</taxon>
    </lineage>
</organism>
<dbReference type="AlphaFoldDB" id="A0A7R8WMS5"/>
<dbReference type="GO" id="GO:0016787">
    <property type="term" value="F:hydrolase activity"/>
    <property type="evidence" value="ECO:0007669"/>
    <property type="project" value="UniProtKB-KW"/>
</dbReference>
<gene>
    <name evidence="4" type="ORF">CTOB1V02_LOCUS9785</name>
</gene>
<proteinExistence type="inferred from homology"/>
<evidence type="ECO:0000256" key="3">
    <source>
        <dbReference type="PIRSR" id="PIRSR005962-1"/>
    </source>
</evidence>
<comment type="cofactor">
    <cofactor evidence="3">
        <name>Mn(2+)</name>
        <dbReference type="ChEBI" id="CHEBI:29035"/>
    </cofactor>
    <text evidence="3">The Mn(2+) ion enhances activity.</text>
</comment>
<feature type="binding site" evidence="3">
    <location>
        <position position="316"/>
    </location>
    <ligand>
        <name>Mn(2+)</name>
        <dbReference type="ChEBI" id="CHEBI:29035"/>
        <label>2</label>
    </ligand>
</feature>
<accession>A0A7R8WMS5</accession>
<dbReference type="SUPFAM" id="SSF55031">
    <property type="entry name" value="Bacterial exopeptidase dimerisation domain"/>
    <property type="match status" value="1"/>
</dbReference>
<dbReference type="Gene3D" id="3.40.630.10">
    <property type="entry name" value="Zn peptidases"/>
    <property type="match status" value="1"/>
</dbReference>
<dbReference type="Pfam" id="PF01546">
    <property type="entry name" value="Peptidase_M20"/>
    <property type="match status" value="1"/>
</dbReference>
<keyword evidence="3" id="KW-0464">Manganese</keyword>
<dbReference type="InterPro" id="IPR002933">
    <property type="entry name" value="Peptidase_M20"/>
</dbReference>
<keyword evidence="3" id="KW-0479">Metal-binding</keyword>
<dbReference type="GO" id="GO:0046872">
    <property type="term" value="F:metal ion binding"/>
    <property type="evidence" value="ECO:0007669"/>
    <property type="project" value="UniProtKB-KW"/>
</dbReference>
<sequence length="345" mass="36713">MEVSTGCGTTGVVGLLAGDKGGDCIGLRADMDCLRLQEKSGVAHASKRKDFMHGCGHDGHVASLVGAAHVLAKMADLLPCPVKFIFQPGEENGAGAKKMIDDGVLEEPRVRTIFGLHGTPSLPLGTFGLRTGPMMAVSSYFRIVIRGEGTHAAMPHKGKDMVLVASHIVCAAHSIVSRSIDPLEAALLSIPIFNGSQAANVLPEEVVLEGTLRSLSDRVLATLQRRLSEVVEGCSRAFGATAQVSFSGGYPLLVNEGRSADYLARMATEVVGTARVKREYAPSLGAEDFAYYLQSIPGAFCWFGLGRGGTDEPPLHSPYFDFNDEALPLAMELLCRLALHGRECF</sequence>
<dbReference type="PANTHER" id="PTHR11014:SF63">
    <property type="entry name" value="METALLOPEPTIDASE, PUTATIVE (AFU_ORTHOLOGUE AFUA_6G09600)-RELATED"/>
    <property type="match status" value="1"/>
</dbReference>
<dbReference type="PIRSF" id="PIRSF005962">
    <property type="entry name" value="Pept_M20D_amidohydro"/>
    <property type="match status" value="1"/>
</dbReference>
<feature type="binding site" evidence="3">
    <location>
        <position position="55"/>
    </location>
    <ligand>
        <name>Mn(2+)</name>
        <dbReference type="ChEBI" id="CHEBI:29035"/>
        <label>2</label>
    </ligand>
</feature>
<evidence type="ECO:0000256" key="1">
    <source>
        <dbReference type="ARBA" id="ARBA00006153"/>
    </source>
</evidence>
<feature type="binding site" evidence="3">
    <location>
        <position position="91"/>
    </location>
    <ligand>
        <name>Mn(2+)</name>
        <dbReference type="ChEBI" id="CHEBI:29035"/>
        <label>2</label>
    </ligand>
</feature>
<dbReference type="EMBL" id="OB664047">
    <property type="protein sequence ID" value="CAD7231942.1"/>
    <property type="molecule type" value="Genomic_DNA"/>
</dbReference>
<name>A0A7R8WMS5_9CRUS</name>
<protein>
    <submittedName>
        <fullName evidence="4">Uncharacterized protein</fullName>
    </submittedName>
</protein>
<feature type="binding site" evidence="3">
    <location>
        <position position="57"/>
    </location>
    <ligand>
        <name>Mn(2+)</name>
        <dbReference type="ChEBI" id="CHEBI:29035"/>
        <label>2</label>
    </ligand>
</feature>